<evidence type="ECO:0000313" key="2">
    <source>
        <dbReference type="Proteomes" id="UP000236959"/>
    </source>
</evidence>
<organism evidence="1 2">
    <name type="scientific">Roseibium marinum</name>
    <dbReference type="NCBI Taxonomy" id="281252"/>
    <lineage>
        <taxon>Bacteria</taxon>
        <taxon>Pseudomonadati</taxon>
        <taxon>Pseudomonadota</taxon>
        <taxon>Alphaproteobacteria</taxon>
        <taxon>Hyphomicrobiales</taxon>
        <taxon>Stappiaceae</taxon>
        <taxon>Roseibium</taxon>
    </lineage>
</organism>
<dbReference type="AlphaFoldDB" id="A0A2S3UND0"/>
<protein>
    <submittedName>
        <fullName evidence="1">Uncharacterized protein</fullName>
    </submittedName>
</protein>
<reference evidence="1 2" key="1">
    <citation type="submission" date="2018-01" db="EMBL/GenBank/DDBJ databases">
        <title>Genomic Encyclopedia of Archaeal and Bacterial Type Strains, Phase II (KMG-II): from individual species to whole genera.</title>
        <authorList>
            <person name="Goeker M."/>
        </authorList>
    </citation>
    <scope>NUCLEOTIDE SEQUENCE [LARGE SCALE GENOMIC DNA]</scope>
    <source>
        <strain evidence="1 2">DSM 17023</strain>
    </source>
</reference>
<dbReference type="Proteomes" id="UP000236959">
    <property type="component" value="Unassembled WGS sequence"/>
</dbReference>
<gene>
    <name evidence="1" type="ORF">CLV41_11094</name>
</gene>
<accession>A0A2S3UND0</accession>
<evidence type="ECO:0000313" key="1">
    <source>
        <dbReference type="EMBL" id="POF29090.1"/>
    </source>
</evidence>
<proteinExistence type="predicted"/>
<sequence length="31" mass="3532">MDLAMDDRHAYLELLSDQLQREAAAAKSGRR</sequence>
<comment type="caution">
    <text evidence="1">The sequence shown here is derived from an EMBL/GenBank/DDBJ whole genome shotgun (WGS) entry which is preliminary data.</text>
</comment>
<keyword evidence="2" id="KW-1185">Reference proteome</keyword>
<dbReference type="EMBL" id="PPCN01000010">
    <property type="protein sequence ID" value="POF29090.1"/>
    <property type="molecule type" value="Genomic_DNA"/>
</dbReference>
<name>A0A2S3UND0_9HYPH</name>